<accession>A0A538TNM2</accession>
<dbReference type="InterPro" id="IPR026444">
    <property type="entry name" value="Secre_tail"/>
</dbReference>
<organism evidence="2 3">
    <name type="scientific">Eiseniibacteriota bacterium</name>
    <dbReference type="NCBI Taxonomy" id="2212470"/>
    <lineage>
        <taxon>Bacteria</taxon>
        <taxon>Candidatus Eiseniibacteriota</taxon>
    </lineage>
</organism>
<evidence type="ECO:0000313" key="2">
    <source>
        <dbReference type="EMBL" id="TMQ65205.1"/>
    </source>
</evidence>
<dbReference type="NCBIfam" id="TIGR04183">
    <property type="entry name" value="Por_Secre_tail"/>
    <property type="match status" value="1"/>
</dbReference>
<name>A0A538TNM2_UNCEI</name>
<proteinExistence type="predicted"/>
<dbReference type="AlphaFoldDB" id="A0A538TNM2"/>
<comment type="caution">
    <text evidence="2">The sequence shown here is derived from an EMBL/GenBank/DDBJ whole genome shotgun (WGS) entry which is preliminary data.</text>
</comment>
<dbReference type="Gene3D" id="2.60.40.4070">
    <property type="match status" value="1"/>
</dbReference>
<feature type="domain" description="FlgD/Vpr Ig-like" evidence="1">
    <location>
        <begin position="208"/>
        <end position="273"/>
    </location>
</feature>
<reference evidence="2 3" key="1">
    <citation type="journal article" date="2019" name="Nat. Microbiol.">
        <title>Mediterranean grassland soil C-N compound turnover is dependent on rainfall and depth, and is mediated by genomically divergent microorganisms.</title>
        <authorList>
            <person name="Diamond S."/>
            <person name="Andeer P.F."/>
            <person name="Li Z."/>
            <person name="Crits-Christoph A."/>
            <person name="Burstein D."/>
            <person name="Anantharaman K."/>
            <person name="Lane K.R."/>
            <person name="Thomas B.C."/>
            <person name="Pan C."/>
            <person name="Northen T.R."/>
            <person name="Banfield J.F."/>
        </authorList>
    </citation>
    <scope>NUCLEOTIDE SEQUENCE [LARGE SCALE GENOMIC DNA]</scope>
    <source>
        <strain evidence="2">WS_9</strain>
    </source>
</reference>
<dbReference type="Proteomes" id="UP000317691">
    <property type="component" value="Unassembled WGS sequence"/>
</dbReference>
<gene>
    <name evidence="2" type="ORF">E6K79_05410</name>
</gene>
<evidence type="ECO:0000313" key="3">
    <source>
        <dbReference type="Proteomes" id="UP000317691"/>
    </source>
</evidence>
<dbReference type="InterPro" id="IPR025965">
    <property type="entry name" value="FlgD/Vpr_Ig-like"/>
</dbReference>
<dbReference type="Pfam" id="PF13860">
    <property type="entry name" value="FlgD_ig"/>
    <property type="match status" value="1"/>
</dbReference>
<protein>
    <submittedName>
        <fullName evidence="2">T9SS type A sorting domain-containing protein</fullName>
    </submittedName>
</protein>
<evidence type="ECO:0000259" key="1">
    <source>
        <dbReference type="Pfam" id="PF13860"/>
    </source>
</evidence>
<sequence length="286" mass="31256">MIAMRDFRMHDTAKPLVVMLFGLMLIGASALFRVATAEAQPDPSKASTYELGSDSRFMWGCFGPCACPVLYSQPLTGTFELRYVSSDPLFNNYTVSNVRWDFPDGSSNQIIRGAGTYRVGGEFAVQQQMILDLFIGNQPSKHFDSGLVQGGGEFPKIDIDISLHQNQACRDTVIHIQAADPPAVTSVDTGRGSPGFRLDRVVPNPFSAEASVQLTLDRAERVDVAIYDVQGRFVRRLAAGMTLAAGPNEITWDGRRYNGSMCGTGVYFVKAGAAGHRSSRRFVKVQ</sequence>
<dbReference type="EMBL" id="VBOZ01000014">
    <property type="protein sequence ID" value="TMQ65205.1"/>
    <property type="molecule type" value="Genomic_DNA"/>
</dbReference>